<dbReference type="AlphaFoldDB" id="A0A0R3QJK0"/>
<accession>A0A0R3QJK0</accession>
<evidence type="ECO:0000313" key="2">
    <source>
        <dbReference type="Proteomes" id="UP000280834"/>
    </source>
</evidence>
<protein>
    <submittedName>
        <fullName evidence="3">Phage protein</fullName>
    </submittedName>
</protein>
<keyword evidence="2" id="KW-1185">Reference proteome</keyword>
<name>A0A0R3QJK0_9BILA</name>
<evidence type="ECO:0000313" key="3">
    <source>
        <dbReference type="WBParaSite" id="BTMF_0000770601-mRNA-1"/>
    </source>
</evidence>
<dbReference type="WBParaSite" id="BTMF_0000770601-mRNA-1">
    <property type="protein sequence ID" value="BTMF_0000770601-mRNA-1"/>
    <property type="gene ID" value="BTMF_0000770601"/>
</dbReference>
<organism evidence="3">
    <name type="scientific">Brugia timori</name>
    <dbReference type="NCBI Taxonomy" id="42155"/>
    <lineage>
        <taxon>Eukaryota</taxon>
        <taxon>Metazoa</taxon>
        <taxon>Ecdysozoa</taxon>
        <taxon>Nematoda</taxon>
        <taxon>Chromadorea</taxon>
        <taxon>Rhabditida</taxon>
        <taxon>Spirurina</taxon>
        <taxon>Spiruromorpha</taxon>
        <taxon>Filarioidea</taxon>
        <taxon>Onchocercidae</taxon>
        <taxon>Brugia</taxon>
    </lineage>
</organism>
<dbReference type="EMBL" id="UZAG01015435">
    <property type="protein sequence ID" value="VDO20223.1"/>
    <property type="molecule type" value="Genomic_DNA"/>
</dbReference>
<proteinExistence type="predicted"/>
<evidence type="ECO:0000313" key="1">
    <source>
        <dbReference type="EMBL" id="VDO20223.1"/>
    </source>
</evidence>
<dbReference type="Proteomes" id="UP000280834">
    <property type="component" value="Unassembled WGS sequence"/>
</dbReference>
<reference evidence="1 2" key="2">
    <citation type="submission" date="2018-11" db="EMBL/GenBank/DDBJ databases">
        <authorList>
            <consortium name="Pathogen Informatics"/>
        </authorList>
    </citation>
    <scope>NUCLEOTIDE SEQUENCE [LARGE SCALE GENOMIC DNA]</scope>
</reference>
<sequence>MNKEVRIEDLRKITQNITVGKTEINGVILKQKMKDLDGLDISSEHYKTMLKYSACDEDVDLGRPCLSLNCKCTGFKPHPWRSVLYFYFPNQQ</sequence>
<reference evidence="3" key="1">
    <citation type="submission" date="2017-02" db="UniProtKB">
        <authorList>
            <consortium name="WormBaseParasite"/>
        </authorList>
    </citation>
    <scope>IDENTIFICATION</scope>
</reference>
<gene>
    <name evidence="1" type="ORF">BTMF_LOCUS5840</name>
</gene>